<dbReference type="InterPro" id="IPR000073">
    <property type="entry name" value="AB_hydrolase_1"/>
</dbReference>
<name>A0A5R9G7R2_9BACL</name>
<dbReference type="Gene3D" id="3.40.50.1820">
    <property type="entry name" value="alpha/beta hydrolase"/>
    <property type="match status" value="1"/>
</dbReference>
<dbReference type="GO" id="GO:0018786">
    <property type="term" value="F:haloalkane dehalogenase activity"/>
    <property type="evidence" value="ECO:0007669"/>
    <property type="project" value="UniProtKB-EC"/>
</dbReference>
<dbReference type="PANTHER" id="PTHR43329">
    <property type="entry name" value="EPOXIDE HYDROLASE"/>
    <property type="match status" value="1"/>
</dbReference>
<dbReference type="EC" id="3.8.1.5" evidence="2"/>
<feature type="domain" description="AB hydrolase-1" evidence="1">
    <location>
        <begin position="30"/>
        <end position="151"/>
    </location>
</feature>
<protein>
    <submittedName>
        <fullName evidence="2">Haloalkane dehalogenase</fullName>
        <ecNumber evidence="2">3.8.1.5</ecNumber>
    </submittedName>
</protein>
<dbReference type="RefSeq" id="WP_138194113.1">
    <property type="nucleotide sequence ID" value="NZ_VCIW01000005.1"/>
</dbReference>
<comment type="caution">
    <text evidence="2">The sequence shown here is derived from an EMBL/GenBank/DDBJ whole genome shotgun (WGS) entry which is preliminary data.</text>
</comment>
<gene>
    <name evidence="2" type="ORF">FE782_10860</name>
</gene>
<dbReference type="NCBIfam" id="NF002938">
    <property type="entry name" value="PRK03592.1"/>
    <property type="match status" value="1"/>
</dbReference>
<dbReference type="Pfam" id="PF00561">
    <property type="entry name" value="Abhydrolase_1"/>
    <property type="match status" value="1"/>
</dbReference>
<evidence type="ECO:0000259" key="1">
    <source>
        <dbReference type="Pfam" id="PF00561"/>
    </source>
</evidence>
<evidence type="ECO:0000313" key="2">
    <source>
        <dbReference type="EMBL" id="TLS52457.1"/>
    </source>
</evidence>
<proteinExistence type="predicted"/>
<keyword evidence="2" id="KW-0378">Hydrolase</keyword>
<dbReference type="Proteomes" id="UP000309676">
    <property type="component" value="Unassembled WGS sequence"/>
</dbReference>
<sequence>MINEAFPYEKKRIQVFESEMAYVEEGSGDPIVFLHGNPASSYLWRNIIPYAKKFGRCIAPDLIGMGDSAKLPESGPHAYTFVQHRRYLDKLLEQLDVGERVTFVVHDWGAVLGFDWSKRHSDAVKGIAYMEAIIKPRSWVEMPENGRKVFQSLRTPEGEKMVLEQNSFIEFNLPVNILRKLSEEEMAQYRRPFLAPGESRRPMLSWARQLPFDGDPADVTEIVVANGEWLAHSTVPKLFVQCDPGLLPQSHIDFCRTWPSQTEVTVPGRHYPQEDAPDKVGEALAIWLNDIRCRHNT</sequence>
<dbReference type="OrthoDB" id="9797695at2"/>
<dbReference type="EMBL" id="VCIW01000005">
    <property type="protein sequence ID" value="TLS52457.1"/>
    <property type="molecule type" value="Genomic_DNA"/>
</dbReference>
<dbReference type="SUPFAM" id="SSF53474">
    <property type="entry name" value="alpha/beta-Hydrolases"/>
    <property type="match status" value="1"/>
</dbReference>
<accession>A0A5R9G7R2</accession>
<organism evidence="2 3">
    <name type="scientific">Paenibacillus antri</name>
    <dbReference type="NCBI Taxonomy" id="2582848"/>
    <lineage>
        <taxon>Bacteria</taxon>
        <taxon>Bacillati</taxon>
        <taxon>Bacillota</taxon>
        <taxon>Bacilli</taxon>
        <taxon>Bacillales</taxon>
        <taxon>Paenibacillaceae</taxon>
        <taxon>Paenibacillus</taxon>
    </lineage>
</organism>
<dbReference type="AlphaFoldDB" id="A0A5R9G7R2"/>
<keyword evidence="3" id="KW-1185">Reference proteome</keyword>
<dbReference type="InterPro" id="IPR029058">
    <property type="entry name" value="AB_hydrolase_fold"/>
</dbReference>
<evidence type="ECO:0000313" key="3">
    <source>
        <dbReference type="Proteomes" id="UP000309676"/>
    </source>
</evidence>
<reference evidence="2 3" key="1">
    <citation type="submission" date="2019-05" db="EMBL/GenBank/DDBJ databases">
        <authorList>
            <person name="Narsing Rao M.P."/>
            <person name="Li W.J."/>
        </authorList>
    </citation>
    <scope>NUCLEOTIDE SEQUENCE [LARGE SCALE GENOMIC DNA]</scope>
    <source>
        <strain evidence="2 3">SYSU_K30003</strain>
    </source>
</reference>